<sequence>MSATFFFFLLLPPFPLIITSLLNLTGVSLALASLRVYLFFTFDLCRWEPEHKSKGMHSM</sequence>
<evidence type="ECO:0000313" key="2">
    <source>
        <dbReference type="Proteomes" id="UP000024376"/>
    </source>
</evidence>
<dbReference type="Proteomes" id="UP000024376">
    <property type="component" value="Unassembled WGS sequence"/>
</dbReference>
<protein>
    <submittedName>
        <fullName evidence="1">Uncharacterized protein</fullName>
    </submittedName>
</protein>
<proteinExistence type="predicted"/>
<evidence type="ECO:0000313" key="1">
    <source>
        <dbReference type="EMBL" id="ETR98778.1"/>
    </source>
</evidence>
<name>A0A024S0A6_HYPJR</name>
<reference evidence="2" key="1">
    <citation type="journal article" date="2013" name="Ind. Biotechnol.">
        <title>Comparative genomics analysis of Trichoderma reesei strains.</title>
        <authorList>
            <person name="Koike H."/>
            <person name="Aerts A."/>
            <person name="LaButti K."/>
            <person name="Grigoriev I.V."/>
            <person name="Baker S.E."/>
        </authorList>
    </citation>
    <scope>NUCLEOTIDE SEQUENCE [LARGE SCALE GENOMIC DNA]</scope>
    <source>
        <strain evidence="2">ATCC 56765 / BCRC 32924 / NRRL 11460 / Rut C-30</strain>
    </source>
</reference>
<organism evidence="1 2">
    <name type="scientific">Hypocrea jecorina (strain ATCC 56765 / BCRC 32924 / NRRL 11460 / Rut C-30)</name>
    <name type="common">Trichoderma reesei</name>
    <dbReference type="NCBI Taxonomy" id="1344414"/>
    <lineage>
        <taxon>Eukaryota</taxon>
        <taxon>Fungi</taxon>
        <taxon>Dikarya</taxon>
        <taxon>Ascomycota</taxon>
        <taxon>Pezizomycotina</taxon>
        <taxon>Sordariomycetes</taxon>
        <taxon>Hypocreomycetidae</taxon>
        <taxon>Hypocreales</taxon>
        <taxon>Hypocreaceae</taxon>
        <taxon>Trichoderma</taxon>
    </lineage>
</organism>
<dbReference type="AlphaFoldDB" id="A0A024S0A6"/>
<dbReference type="KEGG" id="trr:M419DRAFT_133158"/>
<gene>
    <name evidence="1" type="ORF">M419DRAFT_133158</name>
</gene>
<dbReference type="HOGENOM" id="CLU_2962564_0_0_1"/>
<dbReference type="EMBL" id="KI911160">
    <property type="protein sequence ID" value="ETR98778.1"/>
    <property type="molecule type" value="Genomic_DNA"/>
</dbReference>
<accession>A0A024S0A6</accession>